<sequence>MEKVSRIYSSKPVSQETECTLVTFSEEIAAAVQKAKDAGILQGFLVSILAGHFVQETNVLNGMAAE</sequence>
<protein>
    <submittedName>
        <fullName evidence="1">Uncharacterized protein</fullName>
    </submittedName>
</protein>
<name>A0A7Z3BK62_9PSED</name>
<reference evidence="1 2" key="1">
    <citation type="submission" date="2020-02" db="EMBL/GenBank/DDBJ databases">
        <title>Complete genome sequence of Pseudomonas multiresinivorans ORNL1.</title>
        <authorList>
            <person name="Podar M."/>
        </authorList>
    </citation>
    <scope>NUCLEOTIDE SEQUENCE [LARGE SCALE GENOMIC DNA]</scope>
    <source>
        <strain evidence="2">populi</strain>
    </source>
</reference>
<accession>A0A7Z3BK62</accession>
<dbReference type="KEGG" id="pmui:G4G71_11105"/>
<dbReference type="Proteomes" id="UP000502549">
    <property type="component" value="Chromosome"/>
</dbReference>
<gene>
    <name evidence="1" type="ORF">G4G71_11105</name>
</gene>
<evidence type="ECO:0000313" key="1">
    <source>
        <dbReference type="EMBL" id="QJP08393.1"/>
    </source>
</evidence>
<evidence type="ECO:0000313" key="2">
    <source>
        <dbReference type="Proteomes" id="UP000502549"/>
    </source>
</evidence>
<dbReference type="AlphaFoldDB" id="A0A7Z3BK62"/>
<dbReference type="RefSeq" id="WP_169937607.1">
    <property type="nucleotide sequence ID" value="NZ_CP048833.1"/>
</dbReference>
<dbReference type="EMBL" id="CP048833">
    <property type="protein sequence ID" value="QJP08393.1"/>
    <property type="molecule type" value="Genomic_DNA"/>
</dbReference>
<keyword evidence="2" id="KW-1185">Reference proteome</keyword>
<organism evidence="1 2">
    <name type="scientific">Pseudomonas multiresinivorans</name>
    <dbReference type="NCBI Taxonomy" id="95301"/>
    <lineage>
        <taxon>Bacteria</taxon>
        <taxon>Pseudomonadati</taxon>
        <taxon>Pseudomonadota</taxon>
        <taxon>Gammaproteobacteria</taxon>
        <taxon>Pseudomonadales</taxon>
        <taxon>Pseudomonadaceae</taxon>
        <taxon>Pseudomonas</taxon>
    </lineage>
</organism>
<proteinExistence type="predicted"/>